<evidence type="ECO:0000313" key="4">
    <source>
        <dbReference type="Proteomes" id="UP000288859"/>
    </source>
</evidence>
<proteinExistence type="predicted"/>
<feature type="transmembrane region" description="Helical" evidence="2">
    <location>
        <begin position="40"/>
        <end position="62"/>
    </location>
</feature>
<feature type="transmembrane region" description="Helical" evidence="2">
    <location>
        <begin position="118"/>
        <end position="139"/>
    </location>
</feature>
<dbReference type="EMBL" id="NAJM01000011">
    <property type="protein sequence ID" value="RVX72650.1"/>
    <property type="molecule type" value="Genomic_DNA"/>
</dbReference>
<feature type="transmembrane region" description="Helical" evidence="2">
    <location>
        <begin position="16"/>
        <end position="34"/>
    </location>
</feature>
<feature type="transmembrane region" description="Helical" evidence="2">
    <location>
        <begin position="74"/>
        <end position="98"/>
    </location>
</feature>
<feature type="region of interest" description="Disordered" evidence="1">
    <location>
        <begin position="182"/>
        <end position="218"/>
    </location>
</feature>
<evidence type="ECO:0008006" key="5">
    <source>
        <dbReference type="Google" id="ProtNLM"/>
    </source>
</evidence>
<dbReference type="Proteomes" id="UP000288859">
    <property type="component" value="Unassembled WGS sequence"/>
</dbReference>
<evidence type="ECO:0000256" key="2">
    <source>
        <dbReference type="SAM" id="Phobius"/>
    </source>
</evidence>
<reference evidence="3 4" key="1">
    <citation type="submission" date="2017-03" db="EMBL/GenBank/DDBJ databases">
        <title>Genomes of endolithic fungi from Antarctica.</title>
        <authorList>
            <person name="Coleine C."/>
            <person name="Masonjones S."/>
            <person name="Stajich J.E."/>
        </authorList>
    </citation>
    <scope>NUCLEOTIDE SEQUENCE [LARGE SCALE GENOMIC DNA]</scope>
    <source>
        <strain evidence="3 4">CCFEE 6314</strain>
    </source>
</reference>
<dbReference type="OrthoDB" id="4113403at2759"/>
<evidence type="ECO:0000313" key="3">
    <source>
        <dbReference type="EMBL" id="RVX72650.1"/>
    </source>
</evidence>
<keyword evidence="2" id="KW-1133">Transmembrane helix</keyword>
<gene>
    <name evidence="3" type="ORF">B0A52_04048</name>
</gene>
<feature type="compositionally biased region" description="Polar residues" evidence="1">
    <location>
        <begin position="190"/>
        <end position="205"/>
    </location>
</feature>
<organism evidence="3 4">
    <name type="scientific">Exophiala mesophila</name>
    <name type="common">Black yeast-like fungus</name>
    <dbReference type="NCBI Taxonomy" id="212818"/>
    <lineage>
        <taxon>Eukaryota</taxon>
        <taxon>Fungi</taxon>
        <taxon>Dikarya</taxon>
        <taxon>Ascomycota</taxon>
        <taxon>Pezizomycotina</taxon>
        <taxon>Eurotiomycetes</taxon>
        <taxon>Chaetothyriomycetidae</taxon>
        <taxon>Chaetothyriales</taxon>
        <taxon>Herpotrichiellaceae</taxon>
        <taxon>Exophiala</taxon>
    </lineage>
</organism>
<keyword evidence="2" id="KW-0472">Membrane</keyword>
<evidence type="ECO:0000256" key="1">
    <source>
        <dbReference type="SAM" id="MobiDB-lite"/>
    </source>
</evidence>
<protein>
    <recommendedName>
        <fullName evidence="5">MARVEL domain-containing protein</fullName>
    </recommendedName>
</protein>
<comment type="caution">
    <text evidence="3">The sequence shown here is derived from an EMBL/GenBank/DDBJ whole genome shotgun (WGS) entry which is preliminary data.</text>
</comment>
<keyword evidence="2" id="KW-0812">Transmembrane</keyword>
<sequence>MKSSIGVINAPNIEDAIRIIVLLNNIVAIALSFIGLRAVFVVLGTVFAISIIFNIVSILGRSTSSRLRLKNDEAVLPFLPGMAIEAFGTVVFFIMYVVVMIDLVNGNYGWRRNDLILIHSYASAGALVAGIVHAALVLYKSRQYLEYRRTLVECCPHCHHQLEISLVREPFSGPAHIAAPSGPGHIESGPATTPRLQRDSFSANSVGEEEGDSLIMKP</sequence>
<name>A0A438NA46_EXOME</name>
<dbReference type="VEuPathDB" id="FungiDB:PV10_03434"/>
<dbReference type="AlphaFoldDB" id="A0A438NA46"/>
<accession>A0A438NA46</accession>